<dbReference type="FunFam" id="1.10.10.650:FF:000001">
    <property type="entry name" value="S1 RNA-binding domain 1"/>
    <property type="match status" value="1"/>
</dbReference>
<dbReference type="InterPro" id="IPR006641">
    <property type="entry name" value="YqgF/RNaseH-like_dom"/>
</dbReference>
<reference evidence="3" key="1">
    <citation type="journal article" date="2013" name="Proc. Natl. Acad. Sci. U.S.A.">
        <title>Improving the coverage of the cyanobacterial phylum using diversity-driven genome sequencing.</title>
        <authorList>
            <person name="Shih P.M."/>
            <person name="Wu D."/>
            <person name="Latifi A."/>
            <person name="Axen S.D."/>
            <person name="Fewer D.P."/>
            <person name="Talla E."/>
            <person name="Calteau A."/>
            <person name="Cai F."/>
            <person name="Tandeau de Marsac N."/>
            <person name="Rippka R."/>
            <person name="Herdman M."/>
            <person name="Sivonen K."/>
            <person name="Coursin T."/>
            <person name="Laurent T."/>
            <person name="Goodwin L."/>
            <person name="Nolan M."/>
            <person name="Davenport K.W."/>
            <person name="Han C.S."/>
            <person name="Rubin E.M."/>
            <person name="Eisen J.A."/>
            <person name="Woyke T."/>
            <person name="Gugger M."/>
            <person name="Kerfeld C.A."/>
        </authorList>
    </citation>
    <scope>NUCLEOTIDE SEQUENCE [LARGE SCALE GENOMIC DNA]</scope>
    <source>
        <strain evidence="3">ATCC 29140 / PCC 7202</strain>
    </source>
</reference>
<dbReference type="GO" id="GO:0006139">
    <property type="term" value="P:nucleobase-containing compound metabolic process"/>
    <property type="evidence" value="ECO:0007669"/>
    <property type="project" value="InterPro"/>
</dbReference>
<dbReference type="InterPro" id="IPR023319">
    <property type="entry name" value="Tex-like_HTH_dom_sf"/>
</dbReference>
<organism evidence="2 3">
    <name type="scientific">Cyanobacterium stanieri (strain ATCC 29140 / PCC 7202)</name>
    <dbReference type="NCBI Taxonomy" id="292563"/>
    <lineage>
        <taxon>Bacteria</taxon>
        <taxon>Bacillati</taxon>
        <taxon>Cyanobacteriota</taxon>
        <taxon>Cyanophyceae</taxon>
        <taxon>Oscillatoriophycideae</taxon>
        <taxon>Chroococcales</taxon>
        <taxon>Geminocystaceae</taxon>
        <taxon>Cyanobacterium</taxon>
    </lineage>
</organism>
<dbReference type="Proteomes" id="UP000010483">
    <property type="component" value="Chromosome"/>
</dbReference>
<dbReference type="Pfam" id="PF16921">
    <property type="entry name" value="Tex_YqgF"/>
    <property type="match status" value="1"/>
</dbReference>
<dbReference type="SMART" id="SM00316">
    <property type="entry name" value="S1"/>
    <property type="match status" value="1"/>
</dbReference>
<dbReference type="FunFam" id="1.10.150.310:FF:000001">
    <property type="entry name" value="RNA-binding transcriptional accessory protein"/>
    <property type="match status" value="1"/>
</dbReference>
<dbReference type="Gene3D" id="1.10.150.310">
    <property type="entry name" value="Tex RuvX-like domain-like"/>
    <property type="match status" value="1"/>
</dbReference>
<evidence type="ECO:0000313" key="2">
    <source>
        <dbReference type="EMBL" id="AFZ47526.1"/>
    </source>
</evidence>
<dbReference type="InterPro" id="IPR055179">
    <property type="entry name" value="Tex-like_central_region"/>
</dbReference>
<dbReference type="InterPro" id="IPR010994">
    <property type="entry name" value="RuvA_2-like"/>
</dbReference>
<accession>K9YKQ2</accession>
<dbReference type="Pfam" id="PF00575">
    <property type="entry name" value="S1"/>
    <property type="match status" value="1"/>
</dbReference>
<dbReference type="InterPro" id="IPR032639">
    <property type="entry name" value="Tex_YqgF"/>
</dbReference>
<protein>
    <submittedName>
        <fullName evidence="2">Tex-like protein</fullName>
    </submittedName>
</protein>
<dbReference type="InterPro" id="IPR037027">
    <property type="entry name" value="YqgF/RNaseH-like_dom_sf"/>
</dbReference>
<keyword evidence="3" id="KW-1185">Reference proteome</keyword>
<dbReference type="SUPFAM" id="SSF50249">
    <property type="entry name" value="Nucleic acid-binding proteins"/>
    <property type="match status" value="1"/>
</dbReference>
<dbReference type="GO" id="GO:0005737">
    <property type="term" value="C:cytoplasm"/>
    <property type="evidence" value="ECO:0007669"/>
    <property type="project" value="UniProtKB-ARBA"/>
</dbReference>
<dbReference type="AlphaFoldDB" id="K9YKQ2"/>
<dbReference type="SUPFAM" id="SSF47781">
    <property type="entry name" value="RuvA domain 2-like"/>
    <property type="match status" value="2"/>
</dbReference>
<dbReference type="Gene3D" id="2.40.50.140">
    <property type="entry name" value="Nucleic acid-binding proteins"/>
    <property type="match status" value="1"/>
</dbReference>
<evidence type="ECO:0000259" key="1">
    <source>
        <dbReference type="PROSITE" id="PS50126"/>
    </source>
</evidence>
<sequence length="713" mass="80369">MINIPQIIAQELTLKIDQVNSALNLFSEGATIPFIARYRKEITGSLNEIELRNIEERFNYLQELENRKQVILEAIALQNQLSEPLKAQINACLQKNELEDLYLPYKPKRRTRATMAREKGLTPLAEFIKQQNHPQTKSFPLEKEAQKYLHQEVTTVEEALSGAGDIIAEEIAEQAEFRAYVRDFVLNNGWFISHVKKDYEEGSTKYEMYRNFQGKLTKVAPHNILALFRGENEKILTVDINFDEEKVINNLQSKVVKNKDKNLVNYYQNIIKDSFNRLIKPAILREIRAEKKAWADQESIKTFEANLRELLLSAPAGMKPTMGVDPGFRTGCKVAILSETGQFLEYQAIFPHTGDKKRQIATDTIQNLIRKYSIELIAIGNGTAGRETEQFITEAIAPLNPKPIKVMVNESGASIYSASDIAISEFPELDITVRGAISIGRRLQDPLAELVKIDPKSIGVGQYQHDVDQKLLKKKLEETVESCVNYVGVDLNTASQQLLTFVSGINATIANNIVSYRNQHGAFKTRQELLKVKKLGAKTFELAAGFLKIPGGKNPLDNTAVHPESYGIVETIAQDINISLQQIHEFKAHTKGLPLKKYVTDTIGLPTLEDIMQELEKPGRDPRAEFKYATFREGINEINDLKEGMELEGVVTNVVNFGAFVDIGVHQDGLIHISQLADYFVEDTNEVVKVGEVVKVRVLEVNPQLKRIGLQKI</sequence>
<dbReference type="CDD" id="cd05685">
    <property type="entry name" value="S1_Tex"/>
    <property type="match status" value="1"/>
</dbReference>
<dbReference type="PANTHER" id="PTHR10724:SF10">
    <property type="entry name" value="S1 RNA-BINDING DOMAIN-CONTAINING PROTEIN 1"/>
    <property type="match status" value="1"/>
</dbReference>
<dbReference type="eggNOG" id="COG2183">
    <property type="taxonomic scope" value="Bacteria"/>
</dbReference>
<proteinExistence type="predicted"/>
<dbReference type="InterPro" id="IPR012340">
    <property type="entry name" value="NA-bd_OB-fold"/>
</dbReference>
<dbReference type="SMART" id="SM00732">
    <property type="entry name" value="YqgFc"/>
    <property type="match status" value="1"/>
</dbReference>
<dbReference type="Gene3D" id="3.30.420.140">
    <property type="entry name" value="YqgF/RNase H-like domain"/>
    <property type="match status" value="1"/>
</dbReference>
<dbReference type="GO" id="GO:0003729">
    <property type="term" value="F:mRNA binding"/>
    <property type="evidence" value="ECO:0007669"/>
    <property type="project" value="UniProtKB-ARBA"/>
</dbReference>
<dbReference type="KEGG" id="csn:Cyast_1565"/>
<dbReference type="STRING" id="292563.Cyast_1565"/>
<dbReference type="BioCyc" id="CSTA292563:G1353-1575-MONOMER"/>
<dbReference type="InterPro" id="IPR012337">
    <property type="entry name" value="RNaseH-like_sf"/>
</dbReference>
<feature type="domain" description="S1 motif" evidence="1">
    <location>
        <begin position="644"/>
        <end position="713"/>
    </location>
</feature>
<dbReference type="Gene3D" id="1.10.3500.10">
    <property type="entry name" value="Tex N-terminal region-like"/>
    <property type="match status" value="1"/>
</dbReference>
<dbReference type="HOGENOM" id="CLU_009833_0_2_3"/>
<dbReference type="Gene3D" id="1.10.10.650">
    <property type="entry name" value="RuvA domain 2-like"/>
    <property type="match status" value="1"/>
</dbReference>
<dbReference type="Pfam" id="PF17674">
    <property type="entry name" value="HHH_9"/>
    <property type="match status" value="1"/>
</dbReference>
<dbReference type="InterPro" id="IPR050437">
    <property type="entry name" value="Ribos_protein_bS1-like"/>
</dbReference>
<dbReference type="InterPro" id="IPR041692">
    <property type="entry name" value="HHH_9"/>
</dbReference>
<dbReference type="PANTHER" id="PTHR10724">
    <property type="entry name" value="30S RIBOSOMAL PROTEIN S1"/>
    <property type="match status" value="1"/>
</dbReference>
<evidence type="ECO:0000313" key="3">
    <source>
        <dbReference type="Proteomes" id="UP000010483"/>
    </source>
</evidence>
<dbReference type="Pfam" id="PF22706">
    <property type="entry name" value="Tex_central_region"/>
    <property type="match status" value="1"/>
</dbReference>
<dbReference type="PROSITE" id="PS50126">
    <property type="entry name" value="S1"/>
    <property type="match status" value="1"/>
</dbReference>
<dbReference type="SUPFAM" id="SSF158832">
    <property type="entry name" value="Tex N-terminal region-like"/>
    <property type="match status" value="1"/>
</dbReference>
<dbReference type="InterPro" id="IPR018974">
    <property type="entry name" value="Tex-like_N"/>
</dbReference>
<dbReference type="PATRIC" id="fig|292563.3.peg.1635"/>
<dbReference type="Pfam" id="PF12836">
    <property type="entry name" value="HHH_3"/>
    <property type="match status" value="1"/>
</dbReference>
<dbReference type="EMBL" id="CP003940">
    <property type="protein sequence ID" value="AFZ47526.1"/>
    <property type="molecule type" value="Genomic_DNA"/>
</dbReference>
<dbReference type="GO" id="GO:0003735">
    <property type="term" value="F:structural constituent of ribosome"/>
    <property type="evidence" value="ECO:0007669"/>
    <property type="project" value="TreeGrafter"/>
</dbReference>
<dbReference type="InterPro" id="IPR023323">
    <property type="entry name" value="Tex-like_dom_sf"/>
</dbReference>
<dbReference type="InterPro" id="IPR044146">
    <property type="entry name" value="S1_Tex"/>
</dbReference>
<dbReference type="InterPro" id="IPR003029">
    <property type="entry name" value="S1_domain"/>
</dbReference>
<dbReference type="FunFam" id="3.30.420.140:FF:000001">
    <property type="entry name" value="RNA-binding transcriptional accessory protein"/>
    <property type="match status" value="1"/>
</dbReference>
<dbReference type="GO" id="GO:0006412">
    <property type="term" value="P:translation"/>
    <property type="evidence" value="ECO:0007669"/>
    <property type="project" value="TreeGrafter"/>
</dbReference>
<dbReference type="SUPFAM" id="SSF53098">
    <property type="entry name" value="Ribonuclease H-like"/>
    <property type="match status" value="1"/>
</dbReference>
<dbReference type="FunFam" id="2.40.50.140:FF:000051">
    <property type="entry name" value="RNA-binding transcriptional accessory protein"/>
    <property type="match status" value="1"/>
</dbReference>
<name>K9YKQ2_CYASC</name>
<gene>
    <name evidence="2" type="ordered locus">Cyast_1565</name>
</gene>
<dbReference type="Pfam" id="PF09371">
    <property type="entry name" value="Tex_N"/>
    <property type="match status" value="1"/>
</dbReference>